<feature type="compositionally biased region" description="Polar residues" evidence="1">
    <location>
        <begin position="258"/>
        <end position="267"/>
    </location>
</feature>
<feature type="compositionally biased region" description="Basic and acidic residues" evidence="1">
    <location>
        <begin position="663"/>
        <end position="688"/>
    </location>
</feature>
<evidence type="ECO:0000313" key="2">
    <source>
        <dbReference type="Ensembl" id="ENSCSEP00000007391.1"/>
    </source>
</evidence>
<reference evidence="2" key="3">
    <citation type="submission" date="2025-09" db="UniProtKB">
        <authorList>
            <consortium name="Ensembl"/>
        </authorList>
    </citation>
    <scope>IDENTIFICATION</scope>
</reference>
<name>A0A3P8V2S8_CYNSE</name>
<dbReference type="GeneTree" id="ENSGT00940000172395"/>
<evidence type="ECO:0000256" key="1">
    <source>
        <dbReference type="SAM" id="MobiDB-lite"/>
    </source>
</evidence>
<dbReference type="Ensembl" id="ENSCSET00000007470.1">
    <property type="protein sequence ID" value="ENSCSEP00000007391.1"/>
    <property type="gene ID" value="ENSCSEG00000004768.1"/>
</dbReference>
<dbReference type="PANTHER" id="PTHR21937:SF5">
    <property type="entry name" value="GENE 973-RELATED"/>
    <property type="match status" value="1"/>
</dbReference>
<keyword evidence="3" id="KW-1185">Reference proteome</keyword>
<dbReference type="OMA" id="ANDIQHR"/>
<dbReference type="InterPro" id="IPR031440">
    <property type="entry name" value="DUF4670"/>
</dbReference>
<feature type="compositionally biased region" description="Polar residues" evidence="1">
    <location>
        <begin position="443"/>
        <end position="453"/>
    </location>
</feature>
<feature type="region of interest" description="Disordered" evidence="1">
    <location>
        <begin position="135"/>
        <end position="163"/>
    </location>
</feature>
<feature type="compositionally biased region" description="Basic residues" evidence="1">
    <location>
        <begin position="409"/>
        <end position="418"/>
    </location>
</feature>
<reference evidence="2 3" key="1">
    <citation type="journal article" date="2014" name="Nat. Genet.">
        <title>Whole-genome sequence of a flatfish provides insights into ZW sex chromosome evolution and adaptation to a benthic lifestyle.</title>
        <authorList>
            <person name="Chen S."/>
            <person name="Zhang G."/>
            <person name="Shao C."/>
            <person name="Huang Q."/>
            <person name="Liu G."/>
            <person name="Zhang P."/>
            <person name="Song W."/>
            <person name="An N."/>
            <person name="Chalopin D."/>
            <person name="Volff J.N."/>
            <person name="Hong Y."/>
            <person name="Li Q."/>
            <person name="Sha Z."/>
            <person name="Zhou H."/>
            <person name="Xie M."/>
            <person name="Yu Q."/>
            <person name="Liu Y."/>
            <person name="Xiang H."/>
            <person name="Wang N."/>
            <person name="Wu K."/>
            <person name="Yang C."/>
            <person name="Zhou Q."/>
            <person name="Liao X."/>
            <person name="Yang L."/>
            <person name="Hu Q."/>
            <person name="Zhang J."/>
            <person name="Meng L."/>
            <person name="Jin L."/>
            <person name="Tian Y."/>
            <person name="Lian J."/>
            <person name="Yang J."/>
            <person name="Miao G."/>
            <person name="Liu S."/>
            <person name="Liang Z."/>
            <person name="Yan F."/>
            <person name="Li Y."/>
            <person name="Sun B."/>
            <person name="Zhang H."/>
            <person name="Zhang J."/>
            <person name="Zhu Y."/>
            <person name="Du M."/>
            <person name="Zhao Y."/>
            <person name="Schartl M."/>
            <person name="Tang Q."/>
            <person name="Wang J."/>
        </authorList>
    </citation>
    <scope>NUCLEOTIDE SEQUENCE</scope>
</reference>
<reference evidence="2" key="2">
    <citation type="submission" date="2025-08" db="UniProtKB">
        <authorList>
            <consortium name="Ensembl"/>
        </authorList>
    </citation>
    <scope>IDENTIFICATION</scope>
</reference>
<feature type="compositionally biased region" description="Basic and acidic residues" evidence="1">
    <location>
        <begin position="373"/>
        <end position="388"/>
    </location>
</feature>
<sequence>MSFLNGPRIIMEPDNDPGLVGLMDSGSALRGLGKQSSMAYLQNRLQDPRDAANRGVVKGLLPLELRDLQNSKPVGCLILGPDGEIIQLSLYDNNQERGQGDNDMPQQQALQVLSPEGETLPWVVMLQPEVTHDTEAEVEDNSDVMEEKTQHNQPMHAETESNTSADVFATTAQSMSDERPFHKTPAFSPTNHKGAGTQGRTEAEMQTRSTRKDVRNSIKMLELRDSVGNKESNRGKCEADEVKEGEEEDRETGESGHLTGSHQASLSRKNRQIKDTSPTVTETVEGKRTNIKRKDDEETAVTAGKKDLKMPKSRELEGQRSFRRDREAGRQQKKTESNSRPMRSRKSDERTRKDAGVSREGSALPAVASAENAARDRQGRIKEVKMNEEGDAGGGGGGAVAMLKEASAGRKKRRKGRLTQKDAVDEENNELETNQKMEKDPLQKSSESFSLTQNDNCEIELNSEEDSEIDHLSNFDDRRSMRSVSSLRSSAAASQFNLRNTRRSATSSCEGTLVTGAVDLASSQGRLSSCSAVMVMDEQLMLNTKKAEMSSPRMNQEEIAALRRAHRAERRREEVERKRRDQEEEERKQQEREQMEEMMKNELQEERRKRADELRLKKLAEEEEKRRREEEEQARLKQEQAERESERRRQEDRRRQMARLKKLREEEDQRRKAEMERVRLEEQRRQEEENAMLQEMDEDERKSYLCRKEQEKEENRKREEEQKRREKEAALRAAEEAKMEAGRLLREMALLQQHLSFKRTFDLEAGGLEKTQGISRPWVFSYFSLLQLMGLSPSEAEPTI</sequence>
<feature type="region of interest" description="Disordered" evidence="1">
    <location>
        <begin position="175"/>
        <end position="453"/>
    </location>
</feature>
<feature type="region of interest" description="Disordered" evidence="1">
    <location>
        <begin position="563"/>
        <end position="729"/>
    </location>
</feature>
<feature type="compositionally biased region" description="Basic and acidic residues" evidence="1">
    <location>
        <begin position="699"/>
        <end position="729"/>
    </location>
</feature>
<feature type="compositionally biased region" description="Basic and acidic residues" evidence="1">
    <location>
        <begin position="304"/>
        <end position="337"/>
    </location>
</feature>
<protein>
    <submittedName>
        <fullName evidence="2">Uncharacterized protein</fullName>
    </submittedName>
</protein>
<dbReference type="AlphaFoldDB" id="A0A3P8V2S8"/>
<feature type="compositionally biased region" description="Basic and acidic residues" evidence="1">
    <location>
        <begin position="201"/>
        <end position="242"/>
    </location>
</feature>
<evidence type="ECO:0000313" key="3">
    <source>
        <dbReference type="Proteomes" id="UP000265120"/>
    </source>
</evidence>
<dbReference type="Pfam" id="PF15709">
    <property type="entry name" value="DUF4670"/>
    <property type="match status" value="1"/>
</dbReference>
<feature type="compositionally biased region" description="Basic and acidic residues" evidence="1">
    <location>
        <begin position="433"/>
        <end position="442"/>
    </location>
</feature>
<organism evidence="2 3">
    <name type="scientific">Cynoglossus semilaevis</name>
    <name type="common">Tongue sole</name>
    <dbReference type="NCBI Taxonomy" id="244447"/>
    <lineage>
        <taxon>Eukaryota</taxon>
        <taxon>Metazoa</taxon>
        <taxon>Chordata</taxon>
        <taxon>Craniata</taxon>
        <taxon>Vertebrata</taxon>
        <taxon>Euteleostomi</taxon>
        <taxon>Actinopterygii</taxon>
        <taxon>Neopterygii</taxon>
        <taxon>Teleostei</taxon>
        <taxon>Neoteleostei</taxon>
        <taxon>Acanthomorphata</taxon>
        <taxon>Carangaria</taxon>
        <taxon>Pleuronectiformes</taxon>
        <taxon>Pleuronectoidei</taxon>
        <taxon>Cynoglossidae</taxon>
        <taxon>Cynoglossinae</taxon>
        <taxon>Cynoglossus</taxon>
    </lineage>
</organism>
<accession>A0A3P8V2S8</accession>
<feature type="compositionally biased region" description="Basic and acidic residues" evidence="1">
    <location>
        <begin position="284"/>
        <end position="296"/>
    </location>
</feature>
<dbReference type="InParanoid" id="A0A3P8V2S8"/>
<proteinExistence type="predicted"/>
<dbReference type="STRING" id="244447.ENSCSEP00000007391"/>
<dbReference type="PANTHER" id="PTHR21937">
    <property type="entry name" value="CCDC66 DOMAIN-CONTAINING PROTEIN"/>
    <property type="match status" value="1"/>
</dbReference>
<dbReference type="Proteomes" id="UP000265120">
    <property type="component" value="Chromosome 16"/>
</dbReference>
<feature type="compositionally biased region" description="Basic and acidic residues" evidence="1">
    <location>
        <begin position="570"/>
        <end position="655"/>
    </location>
</feature>
<feature type="compositionally biased region" description="Basic and acidic residues" evidence="1">
    <location>
        <begin position="345"/>
        <end position="357"/>
    </location>
</feature>